<dbReference type="GO" id="GO:0006281">
    <property type="term" value="P:DNA repair"/>
    <property type="evidence" value="ECO:0007669"/>
    <property type="project" value="TreeGrafter"/>
</dbReference>
<dbReference type="AlphaFoldDB" id="A0A1R1Y8G3"/>
<keyword evidence="2" id="KW-1185">Reference proteome</keyword>
<dbReference type="GO" id="GO:0003690">
    <property type="term" value="F:double-stranded DNA binding"/>
    <property type="evidence" value="ECO:0007669"/>
    <property type="project" value="TreeGrafter"/>
</dbReference>
<accession>A0A1R1Y8G3</accession>
<dbReference type="SUPFAM" id="SSF52540">
    <property type="entry name" value="P-loop containing nucleoside triphosphate hydrolases"/>
    <property type="match status" value="1"/>
</dbReference>
<sequence>MVIDLFSIFRKLALNVGIKIYSPEEYFENGFKASKIKFPKHAIETATEFNENVSDEYDGDETDFFAAVKKSMEDEPNRRIVVIMVGSPATGKSTFVQKRLCDELEFVRINQSPLHNDAYYILELLNLKNYLLFMTHCVFLGYVENQQEMPRIVGREFGIFEERSYCFKQYKSGEISAHRCASPELVSHNNSFRAVFNQGKSLLKWLNFTRGDDSDEKSKPEFCSISPEIQDTKLDKLVSSLPAPGNHVSRIVFNTFNSRFEFPDKSEGLHGVYFCPFVPIIGDNPENDTIYKLFL</sequence>
<dbReference type="PANTHER" id="PTHR12083">
    <property type="entry name" value="BIFUNCTIONAL POLYNUCLEOTIDE PHOSPHATASE/KINASE"/>
    <property type="match status" value="1"/>
</dbReference>
<evidence type="ECO:0000313" key="2">
    <source>
        <dbReference type="Proteomes" id="UP000187429"/>
    </source>
</evidence>
<proteinExistence type="predicted"/>
<name>A0A1R1Y8G3_9FUNG</name>
<dbReference type="GO" id="GO:0046403">
    <property type="term" value="F:polynucleotide 3'-phosphatase activity"/>
    <property type="evidence" value="ECO:0007669"/>
    <property type="project" value="TreeGrafter"/>
</dbReference>
<protein>
    <submittedName>
        <fullName evidence="1">Uncharacterized protein</fullName>
    </submittedName>
</protein>
<dbReference type="OrthoDB" id="19045at2759"/>
<dbReference type="GO" id="GO:0046404">
    <property type="term" value="F:ATP-dependent polydeoxyribonucleotide 5'-hydroxyl-kinase activity"/>
    <property type="evidence" value="ECO:0007669"/>
    <property type="project" value="TreeGrafter"/>
</dbReference>
<reference evidence="2" key="1">
    <citation type="submission" date="2017-01" db="EMBL/GenBank/DDBJ databases">
        <authorList>
            <person name="Wang Y."/>
            <person name="White M."/>
            <person name="Kvist S."/>
            <person name="Moncalvo J.-M."/>
        </authorList>
    </citation>
    <scope>NUCLEOTIDE SEQUENCE [LARGE SCALE GENOMIC DNA]</scope>
    <source>
        <strain evidence="2">ID-206-W2</strain>
    </source>
</reference>
<comment type="caution">
    <text evidence="1">The sequence shown here is derived from an EMBL/GenBank/DDBJ whole genome shotgun (WGS) entry which is preliminary data.</text>
</comment>
<dbReference type="Gene3D" id="3.40.50.300">
    <property type="entry name" value="P-loop containing nucleotide triphosphate hydrolases"/>
    <property type="match status" value="1"/>
</dbReference>
<evidence type="ECO:0000313" key="1">
    <source>
        <dbReference type="EMBL" id="OMJ23134.1"/>
    </source>
</evidence>
<organism evidence="1 2">
    <name type="scientific">Smittium culicis</name>
    <dbReference type="NCBI Taxonomy" id="133412"/>
    <lineage>
        <taxon>Eukaryota</taxon>
        <taxon>Fungi</taxon>
        <taxon>Fungi incertae sedis</taxon>
        <taxon>Zoopagomycota</taxon>
        <taxon>Kickxellomycotina</taxon>
        <taxon>Harpellomycetes</taxon>
        <taxon>Harpellales</taxon>
        <taxon>Legeriomycetaceae</taxon>
        <taxon>Smittium</taxon>
    </lineage>
</organism>
<dbReference type="EMBL" id="LSSM01002090">
    <property type="protein sequence ID" value="OMJ23134.1"/>
    <property type="molecule type" value="Genomic_DNA"/>
</dbReference>
<dbReference type="PANTHER" id="PTHR12083:SF9">
    <property type="entry name" value="BIFUNCTIONAL POLYNUCLEOTIDE PHOSPHATASE_KINASE"/>
    <property type="match status" value="1"/>
</dbReference>
<dbReference type="Proteomes" id="UP000187429">
    <property type="component" value="Unassembled WGS sequence"/>
</dbReference>
<gene>
    <name evidence="1" type="ORF">AYI69_g5103</name>
</gene>
<dbReference type="InterPro" id="IPR027417">
    <property type="entry name" value="P-loop_NTPase"/>
</dbReference>